<dbReference type="Pfam" id="PF07589">
    <property type="entry name" value="PEP-CTERM"/>
    <property type="match status" value="1"/>
</dbReference>
<feature type="signal peptide" evidence="2">
    <location>
        <begin position="1"/>
        <end position="19"/>
    </location>
</feature>
<dbReference type="AlphaFoldDB" id="A0A250KXT5"/>
<accession>A0A250KXT5</accession>
<reference evidence="4 5" key="1">
    <citation type="submission" date="2016-12" db="EMBL/GenBank/DDBJ databases">
        <title>Genome sequencing of Methylocaldum marinum.</title>
        <authorList>
            <person name="Takeuchi M."/>
            <person name="Kamagata Y."/>
            <person name="Hiraoka S."/>
            <person name="Oshima K."/>
            <person name="Hattori M."/>
            <person name="Iwasaki W."/>
        </authorList>
    </citation>
    <scope>NUCLEOTIDE SEQUENCE [LARGE SCALE GENOMIC DNA]</scope>
    <source>
        <strain evidence="4 5">S8</strain>
    </source>
</reference>
<organism evidence="4 5">
    <name type="scientific">Methylocaldum marinum</name>
    <dbReference type="NCBI Taxonomy" id="1432792"/>
    <lineage>
        <taxon>Bacteria</taxon>
        <taxon>Pseudomonadati</taxon>
        <taxon>Pseudomonadota</taxon>
        <taxon>Gammaproteobacteria</taxon>
        <taxon>Methylococcales</taxon>
        <taxon>Methylococcaceae</taxon>
        <taxon>Methylocaldum</taxon>
    </lineage>
</organism>
<name>A0A250KXT5_9GAMM</name>
<evidence type="ECO:0000256" key="2">
    <source>
        <dbReference type="SAM" id="SignalP"/>
    </source>
</evidence>
<gene>
    <name evidence="4" type="ORF">sS8_4507</name>
</gene>
<dbReference type="OrthoDB" id="5573936at2"/>
<feature type="transmembrane region" description="Helical" evidence="1">
    <location>
        <begin position="237"/>
        <end position="257"/>
    </location>
</feature>
<feature type="domain" description="Ice-binding protein C-terminal" evidence="3">
    <location>
        <begin position="236"/>
        <end position="259"/>
    </location>
</feature>
<proteinExistence type="predicted"/>
<evidence type="ECO:0000313" key="4">
    <source>
        <dbReference type="EMBL" id="BBA36437.1"/>
    </source>
</evidence>
<keyword evidence="2" id="KW-0732">Signal</keyword>
<dbReference type="RefSeq" id="WP_145986646.1">
    <property type="nucleotide sequence ID" value="NZ_AP017928.1"/>
</dbReference>
<protein>
    <recommendedName>
        <fullName evidence="3">Ice-binding protein C-terminal domain-containing protein</fullName>
    </recommendedName>
</protein>
<dbReference type="Proteomes" id="UP000266313">
    <property type="component" value="Chromosome"/>
</dbReference>
<dbReference type="EMBL" id="AP017928">
    <property type="protein sequence ID" value="BBA36437.1"/>
    <property type="molecule type" value="Genomic_DNA"/>
</dbReference>
<feature type="chain" id="PRO_5012874364" description="Ice-binding protein C-terminal domain-containing protein" evidence="2">
    <location>
        <begin position="20"/>
        <end position="268"/>
    </location>
</feature>
<keyword evidence="1" id="KW-1133">Transmembrane helix</keyword>
<evidence type="ECO:0000256" key="1">
    <source>
        <dbReference type="SAM" id="Phobius"/>
    </source>
</evidence>
<dbReference type="InterPro" id="IPR013424">
    <property type="entry name" value="Ice-binding_C"/>
</dbReference>
<keyword evidence="1" id="KW-0812">Transmembrane</keyword>
<dbReference type="KEGG" id="mmai:sS8_4507"/>
<keyword evidence="5" id="KW-1185">Reference proteome</keyword>
<evidence type="ECO:0000259" key="3">
    <source>
        <dbReference type="Pfam" id="PF07589"/>
    </source>
</evidence>
<keyword evidence="1" id="KW-0472">Membrane</keyword>
<evidence type="ECO:0000313" key="5">
    <source>
        <dbReference type="Proteomes" id="UP000266313"/>
    </source>
</evidence>
<sequence length="268" mass="27962">MRQTVLAAAALTLANVASAGVLHGGTFSVTYDHPENLLEGLTLGPGAFGEFYVANFLPKAVADTYPTMAEVIAIPTNTYPAPPTLEYAVNPADLTGTGIPTGSGGRANKPTTLTWDASQDALVDSSTFVATGQVGLNGIVMTRGDFNGTLTSGDYSFEYNANRNDGVNSGWTLWNNNSFRSSTFDTRNISVTTNGDELLFTGELWWSTNSSAFFYGGDGSTSAGRAGTFTFVSPAPVPVPAAVWLFGSGLFGLLAGARRKAQQAALSA</sequence>